<proteinExistence type="predicted"/>
<dbReference type="RefSeq" id="WP_189224006.1">
    <property type="nucleotide sequence ID" value="NZ_BMRG01000005.1"/>
</dbReference>
<dbReference type="EMBL" id="BMRG01000005">
    <property type="protein sequence ID" value="GGP56915.1"/>
    <property type="molecule type" value="Genomic_DNA"/>
</dbReference>
<dbReference type="InterPro" id="IPR050266">
    <property type="entry name" value="AB_hydrolase_sf"/>
</dbReference>
<dbReference type="Gene3D" id="3.40.50.1820">
    <property type="entry name" value="alpha/beta hydrolase"/>
    <property type="match status" value="1"/>
</dbReference>
<evidence type="ECO:0000259" key="2">
    <source>
        <dbReference type="Pfam" id="PF12697"/>
    </source>
</evidence>
<dbReference type="InterPro" id="IPR000639">
    <property type="entry name" value="Epox_hydrolase-like"/>
</dbReference>
<organism evidence="3 4">
    <name type="scientific">Saccharothrix coeruleofusca</name>
    <dbReference type="NCBI Taxonomy" id="33919"/>
    <lineage>
        <taxon>Bacteria</taxon>
        <taxon>Bacillati</taxon>
        <taxon>Actinomycetota</taxon>
        <taxon>Actinomycetes</taxon>
        <taxon>Pseudonocardiales</taxon>
        <taxon>Pseudonocardiaceae</taxon>
        <taxon>Saccharothrix</taxon>
    </lineage>
</organism>
<dbReference type="SUPFAM" id="SSF53474">
    <property type="entry name" value="alpha/beta-Hydrolases"/>
    <property type="match status" value="1"/>
</dbReference>
<feature type="domain" description="AB hydrolase-1" evidence="2">
    <location>
        <begin position="25"/>
        <end position="255"/>
    </location>
</feature>
<dbReference type="PRINTS" id="PR00412">
    <property type="entry name" value="EPOXHYDRLASE"/>
</dbReference>
<dbReference type="InterPro" id="IPR029058">
    <property type="entry name" value="AB_hydrolase_fold"/>
</dbReference>
<protein>
    <submittedName>
        <fullName evidence="3">Alpha/beta hydrolase</fullName>
    </submittedName>
</protein>
<sequence length="267" mass="28203">MQTSLLTAEGVRLSLRESGGDGPAVVLVHGWAQSGEVWTHQLAAPPFRATAPDLRGHGDSEVTEDGYRDPAAWAADLKAVLDRVGAPAVLVGWSYGGLVVTDYLRVHGTAAVAGLVLVGAITEIGRDRPGGATGPLMRRALPDALSEDPAVAVPALTRFITDQAPGLEGAVAQRMIGAALRVPPWVRRELFRRDVGSADVLRSVDRPTLVLHGTADQVVDPAAGEYAAALIPGARSHRYPDVGHAPFLERPERFTADLAAFAREVAR</sequence>
<dbReference type="GO" id="GO:0016787">
    <property type="term" value="F:hydrolase activity"/>
    <property type="evidence" value="ECO:0007669"/>
    <property type="project" value="UniProtKB-KW"/>
</dbReference>
<evidence type="ECO:0000313" key="4">
    <source>
        <dbReference type="Proteomes" id="UP000639606"/>
    </source>
</evidence>
<dbReference type="Proteomes" id="UP000639606">
    <property type="component" value="Unassembled WGS sequence"/>
</dbReference>
<name>A0A918EEC5_9PSEU</name>
<dbReference type="Pfam" id="PF12697">
    <property type="entry name" value="Abhydrolase_6"/>
    <property type="match status" value="1"/>
</dbReference>
<dbReference type="PANTHER" id="PTHR43798:SF31">
    <property type="entry name" value="AB HYDROLASE SUPERFAMILY PROTEIN YCLE"/>
    <property type="match status" value="1"/>
</dbReference>
<keyword evidence="1 3" id="KW-0378">Hydrolase</keyword>
<accession>A0A918EEC5</accession>
<dbReference type="GO" id="GO:0016020">
    <property type="term" value="C:membrane"/>
    <property type="evidence" value="ECO:0007669"/>
    <property type="project" value="TreeGrafter"/>
</dbReference>
<reference evidence="3" key="1">
    <citation type="journal article" date="2014" name="Int. J. Syst. Evol. Microbiol.">
        <title>Complete genome sequence of Corynebacterium casei LMG S-19264T (=DSM 44701T), isolated from a smear-ripened cheese.</title>
        <authorList>
            <consortium name="US DOE Joint Genome Institute (JGI-PGF)"/>
            <person name="Walter F."/>
            <person name="Albersmeier A."/>
            <person name="Kalinowski J."/>
            <person name="Ruckert C."/>
        </authorList>
    </citation>
    <scope>NUCLEOTIDE SEQUENCE</scope>
    <source>
        <strain evidence="3">JCM 3313</strain>
    </source>
</reference>
<keyword evidence="4" id="KW-1185">Reference proteome</keyword>
<dbReference type="InterPro" id="IPR000073">
    <property type="entry name" value="AB_hydrolase_1"/>
</dbReference>
<gene>
    <name evidence="3" type="ORF">GCM10010185_31440</name>
</gene>
<dbReference type="PANTHER" id="PTHR43798">
    <property type="entry name" value="MONOACYLGLYCEROL LIPASE"/>
    <property type="match status" value="1"/>
</dbReference>
<dbReference type="AlphaFoldDB" id="A0A918EEC5"/>
<comment type="caution">
    <text evidence="3">The sequence shown here is derived from an EMBL/GenBank/DDBJ whole genome shotgun (WGS) entry which is preliminary data.</text>
</comment>
<evidence type="ECO:0000256" key="1">
    <source>
        <dbReference type="ARBA" id="ARBA00022801"/>
    </source>
</evidence>
<dbReference type="PRINTS" id="PR00111">
    <property type="entry name" value="ABHYDROLASE"/>
</dbReference>
<evidence type="ECO:0000313" key="3">
    <source>
        <dbReference type="EMBL" id="GGP56915.1"/>
    </source>
</evidence>
<reference evidence="3" key="2">
    <citation type="submission" date="2020-09" db="EMBL/GenBank/DDBJ databases">
        <authorList>
            <person name="Sun Q."/>
            <person name="Ohkuma M."/>
        </authorList>
    </citation>
    <scope>NUCLEOTIDE SEQUENCE</scope>
    <source>
        <strain evidence="3">JCM 3313</strain>
    </source>
</reference>